<dbReference type="GO" id="GO:0003677">
    <property type="term" value="F:DNA binding"/>
    <property type="evidence" value="ECO:0007669"/>
    <property type="project" value="TreeGrafter"/>
</dbReference>
<dbReference type="EMBL" id="CP077062">
    <property type="protein sequence ID" value="QWZ07722.1"/>
    <property type="molecule type" value="Genomic_DNA"/>
</dbReference>
<dbReference type="CDD" id="cd17923">
    <property type="entry name" value="DEXHc_Hrq1-like"/>
    <property type="match status" value="1"/>
</dbReference>
<dbReference type="PANTHER" id="PTHR47962:SF5">
    <property type="entry name" value="ATP-DEPENDENT HELICASE LHR-RELATED"/>
    <property type="match status" value="1"/>
</dbReference>
<keyword evidence="2" id="KW-0547">Nucleotide-binding</keyword>
<reference evidence="2" key="1">
    <citation type="submission" date="2021-06" db="EMBL/GenBank/DDBJ databases">
        <title>Complete genome sequence of Nocardioides sp. G188.</title>
        <authorList>
            <person name="Im W.-T."/>
        </authorList>
    </citation>
    <scope>NUCLEOTIDE SEQUENCE</scope>
    <source>
        <strain evidence="2">G188</strain>
    </source>
</reference>
<gene>
    <name evidence="2" type="ORF">KRR39_20380</name>
</gene>
<evidence type="ECO:0000313" key="2">
    <source>
        <dbReference type="EMBL" id="QWZ07722.1"/>
    </source>
</evidence>
<dbReference type="GO" id="GO:0005524">
    <property type="term" value="F:ATP binding"/>
    <property type="evidence" value="ECO:0007669"/>
    <property type="project" value="InterPro"/>
</dbReference>
<proteinExistence type="predicted"/>
<keyword evidence="3" id="KW-1185">Reference proteome</keyword>
<dbReference type="GO" id="GO:0004386">
    <property type="term" value="F:helicase activity"/>
    <property type="evidence" value="ECO:0007669"/>
    <property type="project" value="UniProtKB-KW"/>
</dbReference>
<dbReference type="InterPro" id="IPR052511">
    <property type="entry name" value="ATP-dep_Helicase"/>
</dbReference>
<keyword evidence="2" id="KW-0378">Hydrolase</keyword>
<dbReference type="AlphaFoldDB" id="A0A975SXQ1"/>
<dbReference type="PANTHER" id="PTHR47962">
    <property type="entry name" value="ATP-DEPENDENT HELICASE LHR-RELATED-RELATED"/>
    <property type="match status" value="1"/>
</dbReference>
<dbReference type="Pfam" id="PF00270">
    <property type="entry name" value="DEAD"/>
    <property type="match status" value="1"/>
</dbReference>
<dbReference type="RefSeq" id="WP_216939232.1">
    <property type="nucleotide sequence ID" value="NZ_CP077062.1"/>
</dbReference>
<keyword evidence="2" id="KW-0347">Helicase</keyword>
<accession>A0A975SXQ1</accession>
<evidence type="ECO:0000313" key="3">
    <source>
        <dbReference type="Proteomes" id="UP000683575"/>
    </source>
</evidence>
<name>A0A975SXQ1_9ACTN</name>
<dbReference type="PROSITE" id="PS51192">
    <property type="entry name" value="HELICASE_ATP_BIND_1"/>
    <property type="match status" value="1"/>
</dbReference>
<dbReference type="InterPro" id="IPR014001">
    <property type="entry name" value="Helicase_ATP-bd"/>
</dbReference>
<feature type="domain" description="Helicase ATP-binding" evidence="1">
    <location>
        <begin position="9"/>
        <end position="195"/>
    </location>
</feature>
<organism evidence="2 3">
    <name type="scientific">Nocardioides panacis</name>
    <dbReference type="NCBI Taxonomy" id="2849501"/>
    <lineage>
        <taxon>Bacteria</taxon>
        <taxon>Bacillati</taxon>
        <taxon>Actinomycetota</taxon>
        <taxon>Actinomycetes</taxon>
        <taxon>Propionibacteriales</taxon>
        <taxon>Nocardioidaceae</taxon>
        <taxon>Nocardioides</taxon>
    </lineage>
</organism>
<dbReference type="GO" id="GO:0016887">
    <property type="term" value="F:ATP hydrolysis activity"/>
    <property type="evidence" value="ECO:0007669"/>
    <property type="project" value="TreeGrafter"/>
</dbReference>
<sequence>MHAHQRDALAVAASGESYVLTTGTGSGKSLTYYIPIVDRIVREGSGKGVRAIVVYPMNALANSQLEELKRFLHRGFGGKSPVTFERYTGQESREKRDEILKNPPDIILTNYMMLELMLVRPQERKLITASKDLSYLVLDELHTYRGRQGSDVAMLVRRLRQATGAANIQCIGTSATLAGPGTLAEQRIEVAAVASRDFGVEVKPTSVIGETLRRATNGAVDKDALRQRIHAAPPTTYADLHVDPLAVWIEDTVGITEKEGRLVRAQPRTLEQASRQLADLTGADAGECAAAIRATLMAGAGDDAVDPSTGKRLFAFKLHQFISRGDTVYQTLAVGEDRWFTTKKQMFKPGDPGSLLFPLAFCRECGQEYLLAALDDSAGYPRFVPREERDQSGEKKTGYLFLSASESWPEKSDTLALADRVPEAWVTGTGDERQIAADRRDLLPDVKQVDRSGAIVDAGGVSAAYLDKFRFCLNCRTVYESARGNDFAKLSSLGSEGRSSATTVLSASIVRAQQKEVGIADAARKVLTFTDNRQDASLQAGHFNDFVLVGQTRAALHRAVRDHQDKTGGPLNHEDLPAAVVAALNLDPTEYAKEPGARLTAERAAKALREAVAYRVYADLSRGWRITMPNLEETGLLHVAYAYVGELSADSTRWSSDTWSQMPDALAAASPESRQKMIVALLDEMRRNLCVRTSYLTEEGSERIKSLSEAHLISPWALTDDTPARSGTAYPPVP</sequence>
<dbReference type="InterPro" id="IPR011545">
    <property type="entry name" value="DEAD/DEAH_box_helicase_dom"/>
</dbReference>
<dbReference type="Proteomes" id="UP000683575">
    <property type="component" value="Chromosome"/>
</dbReference>
<keyword evidence="2" id="KW-0067">ATP-binding</keyword>
<dbReference type="KEGG" id="nps:KRR39_20380"/>
<evidence type="ECO:0000259" key="1">
    <source>
        <dbReference type="PROSITE" id="PS51192"/>
    </source>
</evidence>
<dbReference type="SMART" id="SM00487">
    <property type="entry name" value="DEXDc"/>
    <property type="match status" value="1"/>
</dbReference>
<protein>
    <submittedName>
        <fullName evidence="2">DEAD/DEAH box helicase</fullName>
    </submittedName>
</protein>